<feature type="transmembrane region" description="Helical" evidence="7">
    <location>
        <begin position="177"/>
        <end position="195"/>
    </location>
</feature>
<dbReference type="PANTHER" id="PTHR23513">
    <property type="entry name" value="INTEGRAL MEMBRANE EFFLUX PROTEIN-RELATED"/>
    <property type="match status" value="1"/>
</dbReference>
<dbReference type="CDD" id="cd06173">
    <property type="entry name" value="MFS_MefA_like"/>
    <property type="match status" value="1"/>
</dbReference>
<dbReference type="Pfam" id="PF05977">
    <property type="entry name" value="MFS_3"/>
    <property type="match status" value="1"/>
</dbReference>
<feature type="transmembrane region" description="Helical" evidence="7">
    <location>
        <begin position="233"/>
        <end position="255"/>
    </location>
</feature>
<organism evidence="9 10">
    <name type="scientific">Streptantibioticus cattleyicolor (strain ATCC 35852 / DSM 46488 / JCM 4925 / NBRC 14057 / NRRL 8057)</name>
    <name type="common">Streptomyces cattleya</name>
    <dbReference type="NCBI Taxonomy" id="1003195"/>
    <lineage>
        <taxon>Bacteria</taxon>
        <taxon>Bacillati</taxon>
        <taxon>Actinomycetota</taxon>
        <taxon>Actinomycetes</taxon>
        <taxon>Kitasatosporales</taxon>
        <taxon>Streptomycetaceae</taxon>
        <taxon>Streptantibioticus</taxon>
    </lineage>
</organism>
<feature type="transmembrane region" description="Helical" evidence="7">
    <location>
        <begin position="51"/>
        <end position="74"/>
    </location>
</feature>
<evidence type="ECO:0000259" key="8">
    <source>
        <dbReference type="PROSITE" id="PS50850"/>
    </source>
</evidence>
<accession>G8XEN8</accession>
<dbReference type="EMBL" id="CP003229">
    <property type="protein sequence ID" value="AEW99311.1"/>
    <property type="molecule type" value="Genomic_DNA"/>
</dbReference>
<keyword evidence="9" id="KW-0614">Plasmid</keyword>
<feature type="domain" description="Major facilitator superfamily (MFS) profile" evidence="8">
    <location>
        <begin position="230"/>
        <end position="430"/>
    </location>
</feature>
<proteinExistence type="predicted"/>
<keyword evidence="4 7" id="KW-0812">Transmembrane</keyword>
<evidence type="ECO:0000256" key="6">
    <source>
        <dbReference type="ARBA" id="ARBA00023136"/>
    </source>
</evidence>
<feature type="transmembrane region" description="Helical" evidence="7">
    <location>
        <begin position="383"/>
        <end position="403"/>
    </location>
</feature>
<keyword evidence="2" id="KW-0813">Transport</keyword>
<feature type="transmembrane region" description="Helical" evidence="7">
    <location>
        <begin position="267"/>
        <end position="285"/>
    </location>
</feature>
<dbReference type="InterPro" id="IPR036259">
    <property type="entry name" value="MFS_trans_sf"/>
</dbReference>
<dbReference type="KEGG" id="sct:SCAT_p0624"/>
<evidence type="ECO:0000256" key="4">
    <source>
        <dbReference type="ARBA" id="ARBA00022692"/>
    </source>
</evidence>
<evidence type="ECO:0000313" key="9">
    <source>
        <dbReference type="EMBL" id="AEW99311.1"/>
    </source>
</evidence>
<feature type="transmembrane region" description="Helical" evidence="7">
    <location>
        <begin position="94"/>
        <end position="118"/>
    </location>
</feature>
<dbReference type="PATRIC" id="fig|1003195.11.peg.603"/>
<accession>F8JMK5</accession>
<dbReference type="InterPro" id="IPR020846">
    <property type="entry name" value="MFS_dom"/>
</dbReference>
<dbReference type="InterPro" id="IPR010290">
    <property type="entry name" value="TM_effector"/>
</dbReference>
<reference evidence="10" key="1">
    <citation type="submission" date="2011-12" db="EMBL/GenBank/DDBJ databases">
        <title>Complete genome sequence of Streptomyces cattleya strain DSM 46488.</title>
        <authorList>
            <person name="Ou H.-Y."/>
            <person name="Li P."/>
            <person name="Zhao C."/>
            <person name="O'Hagan D."/>
            <person name="Deng Z."/>
        </authorList>
    </citation>
    <scope>NUCLEOTIDE SEQUENCE [LARGE SCALE GENOMIC DNA]</scope>
    <source>
        <strain evidence="10">ATCC 35852 / DSM 46488 / JCM 4925 / NBRC 14057 / NRRL 8057</strain>
        <plasmid evidence="10">Plasmid pSCATT</plasmid>
    </source>
</reference>
<evidence type="ECO:0000256" key="2">
    <source>
        <dbReference type="ARBA" id="ARBA00022448"/>
    </source>
</evidence>
<gene>
    <name evidence="9" type="ordered locus">SCATT_p11180</name>
</gene>
<keyword evidence="5 7" id="KW-1133">Transmembrane helix</keyword>
<keyword evidence="10" id="KW-1185">Reference proteome</keyword>
<dbReference type="PROSITE" id="PS50850">
    <property type="entry name" value="MFS"/>
    <property type="match status" value="1"/>
</dbReference>
<geneLocation type="plasmid" evidence="9 10">
    <name>pSCATT</name>
</geneLocation>
<dbReference type="SUPFAM" id="SSF103473">
    <property type="entry name" value="MFS general substrate transporter"/>
    <property type="match status" value="1"/>
</dbReference>
<keyword evidence="6 7" id="KW-0472">Membrane</keyword>
<dbReference type="PANTHER" id="PTHR23513:SF6">
    <property type="entry name" value="MAJOR FACILITATOR SUPERFAMILY ASSOCIATED DOMAIN-CONTAINING PROTEIN"/>
    <property type="match status" value="1"/>
</dbReference>
<dbReference type="OrthoDB" id="145388at2"/>
<dbReference type="Proteomes" id="UP000007842">
    <property type="component" value="Plasmid pSCATT"/>
</dbReference>
<dbReference type="GO" id="GO:0022857">
    <property type="term" value="F:transmembrane transporter activity"/>
    <property type="evidence" value="ECO:0007669"/>
    <property type="project" value="InterPro"/>
</dbReference>
<feature type="transmembrane region" description="Helical" evidence="7">
    <location>
        <begin position="321"/>
        <end position="346"/>
    </location>
</feature>
<evidence type="ECO:0000256" key="3">
    <source>
        <dbReference type="ARBA" id="ARBA00022475"/>
    </source>
</evidence>
<evidence type="ECO:0000313" key="10">
    <source>
        <dbReference type="Proteomes" id="UP000007842"/>
    </source>
</evidence>
<dbReference type="Gene3D" id="1.20.1250.20">
    <property type="entry name" value="MFS general substrate transporter like domains"/>
    <property type="match status" value="1"/>
</dbReference>
<feature type="transmembrane region" description="Helical" evidence="7">
    <location>
        <begin position="297"/>
        <end position="315"/>
    </location>
</feature>
<protein>
    <submittedName>
        <fullName evidence="9">Antibiotic transport protein</fullName>
    </submittedName>
</protein>
<dbReference type="KEGG" id="scy:SCATT_p11180"/>
<evidence type="ECO:0000256" key="1">
    <source>
        <dbReference type="ARBA" id="ARBA00004651"/>
    </source>
</evidence>
<dbReference type="HOGENOM" id="CLU_034180_13_0_11"/>
<feature type="transmembrane region" description="Helical" evidence="7">
    <location>
        <begin position="358"/>
        <end position="377"/>
    </location>
</feature>
<evidence type="ECO:0000256" key="7">
    <source>
        <dbReference type="SAM" id="Phobius"/>
    </source>
</evidence>
<dbReference type="RefSeq" id="WP_014151079.1">
    <property type="nucleotide sequence ID" value="NC_016113.1"/>
</dbReference>
<dbReference type="GO" id="GO:0005886">
    <property type="term" value="C:plasma membrane"/>
    <property type="evidence" value="ECO:0007669"/>
    <property type="project" value="UniProtKB-SubCell"/>
</dbReference>
<comment type="subcellular location">
    <subcellularLocation>
        <location evidence="1">Cell membrane</location>
        <topology evidence="1">Multi-pass membrane protein</topology>
    </subcellularLocation>
</comment>
<sequence>MRRASSEDGGPRLGAAFRGLWGASAVSAAGDGIRQGALPLLAAALTRQPQLVAAVTVAGTVPWLVVSPVTGVLADRWERRRVLWSTDLARAVLAGAFAAVVATGGATVALLIAFNFLLASAQTLRDNALLGVVQSLVPPRLLERANSRTQATELLFVEVLGPPVGVALFALPAGLPFVVDAASFAGAAVLVLGLVRARSPVVPAPPEARVRGTVLADAADGLRWLLRHRVLRTLCLLTGVSSFAVTSVVAIAVLYAFEVLHVGRGEYAVLLAVIAVGGLAGTLLAPAASAVLGRARTLHGAMALAPAAFFVTATATGPLLAALAFTGVGASVGVTNVVGVSLRQLLVPPELMGRVNSAYRFVALGMAPLGALAGGALAERLGLRTPFLVGGALLAVGWVWGVLRLTERDVAAALARRADLAMTSGEPAEP</sequence>
<evidence type="ECO:0000256" key="5">
    <source>
        <dbReference type="ARBA" id="ARBA00022989"/>
    </source>
</evidence>
<name>F8JMK5_STREN</name>
<keyword evidence="3" id="KW-1003">Cell membrane</keyword>
<dbReference type="AlphaFoldDB" id="F8JMK5"/>